<dbReference type="InterPro" id="IPR021858">
    <property type="entry name" value="Fun_TF"/>
</dbReference>
<feature type="region of interest" description="Disordered" evidence="3">
    <location>
        <begin position="171"/>
        <end position="201"/>
    </location>
</feature>
<protein>
    <submittedName>
        <fullName evidence="5">Uncharacterized protein</fullName>
    </submittedName>
</protein>
<name>V5HYY0_BYSSN</name>
<evidence type="ECO:0000313" key="6">
    <source>
        <dbReference type="Proteomes" id="UP000018001"/>
    </source>
</evidence>
<keyword evidence="4" id="KW-1133">Transmembrane helix</keyword>
<dbReference type="PANTHER" id="PTHR37534">
    <property type="entry name" value="TRANSCRIPTIONAL ACTIVATOR PROTEIN UGA3"/>
    <property type="match status" value="1"/>
</dbReference>
<evidence type="ECO:0000256" key="1">
    <source>
        <dbReference type="ARBA" id="ARBA00004123"/>
    </source>
</evidence>
<dbReference type="GO" id="GO:0003700">
    <property type="term" value="F:DNA-binding transcription factor activity"/>
    <property type="evidence" value="ECO:0007669"/>
    <property type="project" value="TreeGrafter"/>
</dbReference>
<sequence>MTNIISATILGRILGTFFLIVGTRKLYGWEKARNEYLETHPIWIYYITAIVEVVSGTGLLFSSTRFAAVTLLLSLIAGVLLHPWKLNAVDGKFVVRVARDQCGALPHHLPRDPSTVDFRLTLSGRPNTIAMTLWRYRSRGAWAGPGPEERPAVSPVDVARIQCVYSSSLETPRRRTGRRTAPAAKRATAAYTTPPTAPEAGTTLLNTVTQEQERTPEDLFQSIGAPDTYNPNFSAGFDVHEFIGGITLELEQKQQGLSDEALDQGAISSALALPPEVFGSGGESYTSSTANVPSLVSDTRRDSSPSPVNASPRAEGIDRPIEIWSSAKAEYEEHLVQHFESIESLPAIFVPLDAEWKFARPALLALARGFSPLMNAVYCFSEVHKSRQEEISWRWAPSYYGYASAEVQSHIMDDIDGGSLRKVFAAVFLLMLSELLSTSDLGRPGHSFLHSAYLLLKKFHRKTKSWKGLGHLLVSWISLLDVKALIAGREGDPLVELRDLTSSNIDTEQVSLVVDQHAAAAENEIDKSISSPNYLIYDAIAGPAFTFFVKAQQVIRRIVRIDLHHRSRGTLNDEFEVLQIAHKVGADLESLWSSRPRVLDLYDKPEDLCEILSGSLAMEICTTFRQYVANFLANFIYLHRVAFAIYPRTDRVRGAVDKIIRLATVELGSSRCLPVSFLWPLFIAGLEGTLPQRQWIINEVRRMADSGGEVTSRHPNAEKALLLLGEMTRRQDESKALADSRCVRREMFPDFFIMI</sequence>
<dbReference type="OrthoDB" id="648861at2759"/>
<gene>
    <name evidence="5" type="ORF">PVAR5_3855</name>
</gene>
<dbReference type="EMBL" id="BAUL01000118">
    <property type="protein sequence ID" value="GAD95215.1"/>
    <property type="molecule type" value="Genomic_DNA"/>
</dbReference>
<keyword evidence="6" id="KW-1185">Reference proteome</keyword>
<dbReference type="GO" id="GO:0045944">
    <property type="term" value="P:positive regulation of transcription by RNA polymerase II"/>
    <property type="evidence" value="ECO:0007669"/>
    <property type="project" value="TreeGrafter"/>
</dbReference>
<reference evidence="6" key="1">
    <citation type="journal article" date="2014" name="Genome Announc.">
        <title>Draft genome sequence of the formaldehyde-resistant fungus Byssochlamys spectabilis No. 5 (anamorph Paecilomyces variotii No. 5) (NBRC109023).</title>
        <authorList>
            <person name="Oka T."/>
            <person name="Ekino K."/>
            <person name="Fukuda K."/>
            <person name="Nomura Y."/>
        </authorList>
    </citation>
    <scope>NUCLEOTIDE SEQUENCE [LARGE SCALE GENOMIC DNA]</scope>
    <source>
        <strain evidence="6">No. 5 / NBRC 109023</strain>
    </source>
</reference>
<organism evidence="5 6">
    <name type="scientific">Byssochlamys spectabilis (strain No. 5 / NBRC 109023)</name>
    <name type="common">Paecilomyces variotii</name>
    <dbReference type="NCBI Taxonomy" id="1356009"/>
    <lineage>
        <taxon>Eukaryota</taxon>
        <taxon>Fungi</taxon>
        <taxon>Dikarya</taxon>
        <taxon>Ascomycota</taxon>
        <taxon>Pezizomycotina</taxon>
        <taxon>Eurotiomycetes</taxon>
        <taxon>Eurotiomycetidae</taxon>
        <taxon>Eurotiales</taxon>
        <taxon>Thermoascaceae</taxon>
        <taxon>Paecilomyces</taxon>
    </lineage>
</organism>
<dbReference type="GO" id="GO:0005634">
    <property type="term" value="C:nucleus"/>
    <property type="evidence" value="ECO:0007669"/>
    <property type="project" value="UniProtKB-SubCell"/>
</dbReference>
<evidence type="ECO:0000313" key="5">
    <source>
        <dbReference type="EMBL" id="GAD95215.1"/>
    </source>
</evidence>
<dbReference type="GO" id="GO:0000976">
    <property type="term" value="F:transcription cis-regulatory region binding"/>
    <property type="evidence" value="ECO:0007669"/>
    <property type="project" value="TreeGrafter"/>
</dbReference>
<dbReference type="Proteomes" id="UP000018001">
    <property type="component" value="Unassembled WGS sequence"/>
</dbReference>
<dbReference type="eggNOG" id="ENOG502RXEV">
    <property type="taxonomic scope" value="Eukaryota"/>
</dbReference>
<dbReference type="PANTHER" id="PTHR37534:SF49">
    <property type="entry name" value="LYSINE BIOSYNTHESIS REGULATORY PROTEIN LYS14"/>
    <property type="match status" value="1"/>
</dbReference>
<evidence type="ECO:0000256" key="4">
    <source>
        <dbReference type="SAM" id="Phobius"/>
    </source>
</evidence>
<feature type="compositionally biased region" description="Polar residues" evidence="3">
    <location>
        <begin position="283"/>
        <end position="297"/>
    </location>
</feature>
<feature type="transmembrane region" description="Helical" evidence="4">
    <location>
        <begin position="7"/>
        <end position="23"/>
    </location>
</feature>
<feature type="transmembrane region" description="Helical" evidence="4">
    <location>
        <begin position="43"/>
        <end position="61"/>
    </location>
</feature>
<feature type="compositionally biased region" description="Low complexity" evidence="3">
    <location>
        <begin position="179"/>
        <end position="201"/>
    </location>
</feature>
<dbReference type="Pfam" id="PF11951">
    <property type="entry name" value="Fungal_trans_2"/>
    <property type="match status" value="1"/>
</dbReference>
<keyword evidence="2" id="KW-0539">Nucleus</keyword>
<evidence type="ECO:0000256" key="3">
    <source>
        <dbReference type="SAM" id="MobiDB-lite"/>
    </source>
</evidence>
<evidence type="ECO:0000256" key="2">
    <source>
        <dbReference type="ARBA" id="ARBA00023242"/>
    </source>
</evidence>
<dbReference type="AlphaFoldDB" id="V5HYY0"/>
<dbReference type="InParanoid" id="V5HYY0"/>
<keyword evidence="4" id="KW-0812">Transmembrane</keyword>
<comment type="caution">
    <text evidence="5">The sequence shown here is derived from an EMBL/GenBank/DDBJ whole genome shotgun (WGS) entry which is preliminary data.</text>
</comment>
<keyword evidence="4" id="KW-0472">Membrane</keyword>
<dbReference type="HOGENOM" id="CLU_021418_0_0_1"/>
<accession>V5HYY0</accession>
<proteinExistence type="predicted"/>
<feature type="region of interest" description="Disordered" evidence="3">
    <location>
        <begin position="281"/>
        <end position="314"/>
    </location>
</feature>
<comment type="subcellular location">
    <subcellularLocation>
        <location evidence="1">Nucleus</location>
    </subcellularLocation>
</comment>